<dbReference type="PANTHER" id="PTHR11717:SF7">
    <property type="entry name" value="LOW MOLECULAR WEIGHT PHOSPHOTYROSINE PROTEIN PHOSPHATASE"/>
    <property type="match status" value="1"/>
</dbReference>
<dbReference type="InterPro" id="IPR017867">
    <property type="entry name" value="Tyr_phospatase_low_mol_wt"/>
</dbReference>
<accession>A0A1I4QDS8</accession>
<dbReference type="AlphaFoldDB" id="A0A1I4QDS8"/>
<evidence type="ECO:0000259" key="6">
    <source>
        <dbReference type="SMART" id="SM00226"/>
    </source>
</evidence>
<dbReference type="Gene3D" id="3.40.50.2300">
    <property type="match status" value="1"/>
</dbReference>
<evidence type="ECO:0000313" key="8">
    <source>
        <dbReference type="Proteomes" id="UP000243629"/>
    </source>
</evidence>
<evidence type="ECO:0000256" key="2">
    <source>
        <dbReference type="ARBA" id="ARBA00013064"/>
    </source>
</evidence>
<dbReference type="PANTHER" id="PTHR11717">
    <property type="entry name" value="LOW MOLECULAR WEIGHT PROTEIN TYROSINE PHOSPHATASE"/>
    <property type="match status" value="1"/>
</dbReference>
<organism evidence="7 8">
    <name type="scientific">Halopseudomonas yangmingensis</name>
    <dbReference type="NCBI Taxonomy" id="1720063"/>
    <lineage>
        <taxon>Bacteria</taxon>
        <taxon>Pseudomonadati</taxon>
        <taxon>Pseudomonadota</taxon>
        <taxon>Gammaproteobacteria</taxon>
        <taxon>Pseudomonadales</taxon>
        <taxon>Pseudomonadaceae</taxon>
        <taxon>Halopseudomonas</taxon>
    </lineage>
</organism>
<proteinExistence type="inferred from homology"/>
<evidence type="ECO:0000313" key="7">
    <source>
        <dbReference type="EMBL" id="SFM38174.1"/>
    </source>
</evidence>
<feature type="active site" description="Nucleophile" evidence="5">
    <location>
        <position position="7"/>
    </location>
</feature>
<dbReference type="FunFam" id="3.40.50.2300:FF:000113">
    <property type="entry name" value="Low molecular weight protein-tyrosine-phosphatase"/>
    <property type="match status" value="1"/>
</dbReference>
<reference evidence="8" key="1">
    <citation type="submission" date="2016-10" db="EMBL/GenBank/DDBJ databases">
        <authorList>
            <person name="Varghese N."/>
            <person name="Submissions S."/>
        </authorList>
    </citation>
    <scope>NUCLEOTIDE SEQUENCE [LARGE SCALE GENOMIC DNA]</scope>
    <source>
        <strain evidence="8">DSM 24213</strain>
    </source>
</reference>
<keyword evidence="3" id="KW-0378">Hydrolase</keyword>
<feature type="active site" description="Proton donor" evidence="5">
    <location>
        <position position="123"/>
    </location>
</feature>
<evidence type="ECO:0000256" key="1">
    <source>
        <dbReference type="ARBA" id="ARBA00011063"/>
    </source>
</evidence>
<dbReference type="STRING" id="1720063.SAMN05216217_104110"/>
<dbReference type="Proteomes" id="UP000243629">
    <property type="component" value="Unassembled WGS sequence"/>
</dbReference>
<dbReference type="EC" id="3.1.3.48" evidence="2"/>
<dbReference type="InterPro" id="IPR036196">
    <property type="entry name" value="Ptyr_pPase_sf"/>
</dbReference>
<gene>
    <name evidence="7" type="ORF">SAMN05216217_104110</name>
</gene>
<dbReference type="InterPro" id="IPR023485">
    <property type="entry name" value="Ptyr_pPase"/>
</dbReference>
<dbReference type="SUPFAM" id="SSF52788">
    <property type="entry name" value="Phosphotyrosine protein phosphatases I"/>
    <property type="match status" value="1"/>
</dbReference>
<sequence length="154" mass="16992">MRILMVCLGNICRSPSAEAVLRARADQRGLGQRLQIDSAGTGDWHVGKPPDARSQAAAARRGYRLDDLRARQVRAADFQEFDLLLAMDQDNLRTLRQRAPASPRAELALLLAHAGLGECEVPDPYYGGEQGFEQVLDLLEQASDALLDRLELLL</sequence>
<evidence type="ECO:0000256" key="3">
    <source>
        <dbReference type="ARBA" id="ARBA00022801"/>
    </source>
</evidence>
<protein>
    <recommendedName>
        <fullName evidence="2">protein-tyrosine-phosphatase</fullName>
        <ecNumber evidence="2">3.1.3.48</ecNumber>
    </recommendedName>
</protein>
<feature type="domain" description="Phosphotyrosine protein phosphatase I" evidence="6">
    <location>
        <begin position="1"/>
        <end position="149"/>
    </location>
</feature>
<keyword evidence="8" id="KW-1185">Reference proteome</keyword>
<comment type="similarity">
    <text evidence="1">Belongs to the low molecular weight phosphotyrosine protein phosphatase family.</text>
</comment>
<dbReference type="CDD" id="cd16343">
    <property type="entry name" value="LMWPTP"/>
    <property type="match status" value="1"/>
</dbReference>
<name>A0A1I4QDS8_9GAMM</name>
<keyword evidence="4" id="KW-0904">Protein phosphatase</keyword>
<dbReference type="InterPro" id="IPR050438">
    <property type="entry name" value="LMW_PTPase"/>
</dbReference>
<evidence type="ECO:0000256" key="4">
    <source>
        <dbReference type="ARBA" id="ARBA00022912"/>
    </source>
</evidence>
<dbReference type="PRINTS" id="PR00719">
    <property type="entry name" value="LMWPTPASE"/>
</dbReference>
<dbReference type="OrthoDB" id="9784339at2"/>
<dbReference type="SMART" id="SM00226">
    <property type="entry name" value="LMWPc"/>
    <property type="match status" value="1"/>
</dbReference>
<dbReference type="GO" id="GO:0004725">
    <property type="term" value="F:protein tyrosine phosphatase activity"/>
    <property type="evidence" value="ECO:0007669"/>
    <property type="project" value="UniProtKB-EC"/>
</dbReference>
<dbReference type="Pfam" id="PF01451">
    <property type="entry name" value="LMWPc"/>
    <property type="match status" value="1"/>
</dbReference>
<dbReference type="EMBL" id="FOUI01000004">
    <property type="protein sequence ID" value="SFM38174.1"/>
    <property type="molecule type" value="Genomic_DNA"/>
</dbReference>
<evidence type="ECO:0000256" key="5">
    <source>
        <dbReference type="PIRSR" id="PIRSR617867-1"/>
    </source>
</evidence>
<feature type="active site" description="Nucleophile" evidence="5">
    <location>
        <position position="13"/>
    </location>
</feature>
<dbReference type="RefSeq" id="WP_093473952.1">
    <property type="nucleotide sequence ID" value="NZ_FOUI01000004.1"/>
</dbReference>